<dbReference type="PANTHER" id="PTHR13847">
    <property type="entry name" value="SARCOSINE DEHYDROGENASE-RELATED"/>
    <property type="match status" value="1"/>
</dbReference>
<name>A0A4R6KH88_9ACTN</name>
<gene>
    <name evidence="2" type="ORF">EV643_107113</name>
</gene>
<keyword evidence="3" id="KW-1185">Reference proteome</keyword>
<sequence>MKLTSYWLDTAKPAGDFRHQELPASVDVAVVGGGLTGLSTALHLARQGASVAVLEAHTLGWGASGRNGGMATTGLAIDFTKAVKRYGLDSATRMFTVYNDAIDTVEDVVRTEGIDCDFERVGKLNLASKPAHYEEFQRSADLLALHANHEVTLVPRNRIRDEIGSDFYHGAMVDPLAAGVHVGKLCSGLAMAASQYGASLHEDCEVVSLERLGTRRHRVVTAQGSLLADDVVVGTSGYSGKLLPWLRRRIVPIGSFIVVTEPLDRAVIDELLPHRRVASDSKNLVYYFRITPDNRLLFGGRARFAMSSPGSDLRSGDILRRAITKVFPRLRGVGIDYCWGGLVDMSLDQMVHAGRRDGVFYSVGYSGHGVQMATHMGKVVAQMLEGDHSANPWGELPFHAVPGHVGPPWFLPPVGAYFRFLDLVK</sequence>
<dbReference type="InterPro" id="IPR006076">
    <property type="entry name" value="FAD-dep_OxRdtase"/>
</dbReference>
<dbReference type="OrthoDB" id="9805852at2"/>
<dbReference type="AlphaFoldDB" id="A0A4R6KH88"/>
<accession>A0A4R6KH88</accession>
<protein>
    <submittedName>
        <fullName evidence="2">Glycine/D-amino acid oxidase-like deaminating enzyme</fullName>
    </submittedName>
</protein>
<dbReference type="RefSeq" id="WP_133800910.1">
    <property type="nucleotide sequence ID" value="NZ_SNWQ01000007.1"/>
</dbReference>
<proteinExistence type="predicted"/>
<dbReference type="Gene3D" id="3.30.9.10">
    <property type="entry name" value="D-Amino Acid Oxidase, subunit A, domain 2"/>
    <property type="match status" value="1"/>
</dbReference>
<evidence type="ECO:0000313" key="3">
    <source>
        <dbReference type="Proteomes" id="UP000295388"/>
    </source>
</evidence>
<dbReference type="EMBL" id="SNWQ01000007">
    <property type="protein sequence ID" value="TDO48484.1"/>
    <property type="molecule type" value="Genomic_DNA"/>
</dbReference>
<dbReference type="GO" id="GO:0005737">
    <property type="term" value="C:cytoplasm"/>
    <property type="evidence" value="ECO:0007669"/>
    <property type="project" value="TreeGrafter"/>
</dbReference>
<organism evidence="2 3">
    <name type="scientific">Kribbella caucasensis</name>
    <dbReference type="NCBI Taxonomy" id="2512215"/>
    <lineage>
        <taxon>Bacteria</taxon>
        <taxon>Bacillati</taxon>
        <taxon>Actinomycetota</taxon>
        <taxon>Actinomycetes</taxon>
        <taxon>Propionibacteriales</taxon>
        <taxon>Kribbellaceae</taxon>
        <taxon>Kribbella</taxon>
    </lineage>
</organism>
<comment type="caution">
    <text evidence="2">The sequence shown here is derived from an EMBL/GenBank/DDBJ whole genome shotgun (WGS) entry which is preliminary data.</text>
</comment>
<evidence type="ECO:0000313" key="2">
    <source>
        <dbReference type="EMBL" id="TDO48484.1"/>
    </source>
</evidence>
<dbReference type="InterPro" id="IPR036188">
    <property type="entry name" value="FAD/NAD-bd_sf"/>
</dbReference>
<dbReference type="Gene3D" id="3.50.50.60">
    <property type="entry name" value="FAD/NAD(P)-binding domain"/>
    <property type="match status" value="1"/>
</dbReference>
<dbReference type="Pfam" id="PF01266">
    <property type="entry name" value="DAO"/>
    <property type="match status" value="1"/>
</dbReference>
<evidence type="ECO:0000259" key="1">
    <source>
        <dbReference type="Pfam" id="PF01266"/>
    </source>
</evidence>
<dbReference type="SUPFAM" id="SSF51905">
    <property type="entry name" value="FAD/NAD(P)-binding domain"/>
    <property type="match status" value="1"/>
</dbReference>
<reference evidence="2 3" key="1">
    <citation type="submission" date="2019-03" db="EMBL/GenBank/DDBJ databases">
        <title>Genomic Encyclopedia of Type Strains, Phase III (KMG-III): the genomes of soil and plant-associated and newly described type strains.</title>
        <authorList>
            <person name="Whitman W."/>
        </authorList>
    </citation>
    <scope>NUCLEOTIDE SEQUENCE [LARGE SCALE GENOMIC DNA]</scope>
    <source>
        <strain evidence="2 3">VKM Ac-2527</strain>
    </source>
</reference>
<feature type="domain" description="FAD dependent oxidoreductase" evidence="1">
    <location>
        <begin position="27"/>
        <end position="383"/>
    </location>
</feature>
<dbReference type="Proteomes" id="UP000295388">
    <property type="component" value="Unassembled WGS sequence"/>
</dbReference>
<dbReference type="PANTHER" id="PTHR13847:SF281">
    <property type="entry name" value="FAD DEPENDENT OXIDOREDUCTASE DOMAIN-CONTAINING PROTEIN"/>
    <property type="match status" value="1"/>
</dbReference>